<evidence type="ECO:0000313" key="3">
    <source>
        <dbReference type="EMBL" id="KAG9450453.1"/>
    </source>
</evidence>
<dbReference type="InterPro" id="IPR018289">
    <property type="entry name" value="MULE_transposase_dom"/>
</dbReference>
<organism evidence="3 4">
    <name type="scientific">Aristolochia fimbriata</name>
    <name type="common">White veined hardy Dutchman's pipe vine</name>
    <dbReference type="NCBI Taxonomy" id="158543"/>
    <lineage>
        <taxon>Eukaryota</taxon>
        <taxon>Viridiplantae</taxon>
        <taxon>Streptophyta</taxon>
        <taxon>Embryophyta</taxon>
        <taxon>Tracheophyta</taxon>
        <taxon>Spermatophyta</taxon>
        <taxon>Magnoliopsida</taxon>
        <taxon>Magnoliidae</taxon>
        <taxon>Piperales</taxon>
        <taxon>Aristolochiaceae</taxon>
        <taxon>Aristolochia</taxon>
    </lineage>
</organism>
<dbReference type="InterPro" id="IPR004332">
    <property type="entry name" value="Transposase_MuDR"/>
</dbReference>
<evidence type="ECO:0000259" key="1">
    <source>
        <dbReference type="Pfam" id="PF03108"/>
    </source>
</evidence>
<keyword evidence="4" id="KW-1185">Reference proteome</keyword>
<proteinExistence type="predicted"/>
<comment type="caution">
    <text evidence="3">The sequence shown here is derived from an EMBL/GenBank/DDBJ whole genome shotgun (WGS) entry which is preliminary data.</text>
</comment>
<dbReference type="AlphaFoldDB" id="A0AAV7ET60"/>
<dbReference type="Pfam" id="PF10551">
    <property type="entry name" value="MULE"/>
    <property type="match status" value="1"/>
</dbReference>
<dbReference type="PANTHER" id="PTHR31973:SF195">
    <property type="entry name" value="MUDR FAMILY TRANSPOSASE"/>
    <property type="match status" value="1"/>
</dbReference>
<accession>A0AAV7ET60</accession>
<dbReference type="Proteomes" id="UP000825729">
    <property type="component" value="Unassembled WGS sequence"/>
</dbReference>
<dbReference type="PANTHER" id="PTHR31973">
    <property type="entry name" value="POLYPROTEIN, PUTATIVE-RELATED"/>
    <property type="match status" value="1"/>
</dbReference>
<gene>
    <name evidence="3" type="ORF">H6P81_010418</name>
</gene>
<dbReference type="EMBL" id="JAINDJ010000004">
    <property type="protein sequence ID" value="KAG9450453.1"/>
    <property type="molecule type" value="Genomic_DNA"/>
</dbReference>
<sequence length="236" mass="27336">MDVTYRNTMVPGVDDDNVPPPVGIGVGQRFMTKDALVMHLKDYCISRHVQFRVHKSGPTVYSVRCTGDQCPWHVYASCSMKLNMWKVRRCNDEHTCLNVELRMDNRLCTSSVICNLIMPNVRTSFTLSPYEIIQLVKDKYHIQVVRGRSPMCIISDRHSGIIRAVRDVFPRPHRHRFCIRHIIANLNKRYSVQDLNKMVWRCARAETVAQYNHEMQILKEVCSGAKAELTEDMSPE</sequence>
<feature type="domain" description="Transposase MuDR plant" evidence="1">
    <location>
        <begin position="24"/>
        <end position="79"/>
    </location>
</feature>
<reference evidence="3 4" key="1">
    <citation type="submission" date="2021-07" db="EMBL/GenBank/DDBJ databases">
        <title>The Aristolochia fimbriata genome: insights into angiosperm evolution, floral development and chemical biosynthesis.</title>
        <authorList>
            <person name="Jiao Y."/>
        </authorList>
    </citation>
    <scope>NUCLEOTIDE SEQUENCE [LARGE SCALE GENOMIC DNA]</scope>
    <source>
        <strain evidence="3">IBCAS-2021</strain>
        <tissue evidence="3">Leaf</tissue>
    </source>
</reference>
<evidence type="ECO:0000313" key="4">
    <source>
        <dbReference type="Proteomes" id="UP000825729"/>
    </source>
</evidence>
<evidence type="ECO:0000259" key="2">
    <source>
        <dbReference type="Pfam" id="PF10551"/>
    </source>
</evidence>
<feature type="domain" description="MULE transposase" evidence="2">
    <location>
        <begin position="143"/>
        <end position="185"/>
    </location>
</feature>
<evidence type="ECO:0008006" key="5">
    <source>
        <dbReference type="Google" id="ProtNLM"/>
    </source>
</evidence>
<dbReference type="Pfam" id="PF03108">
    <property type="entry name" value="DBD_Tnp_Mut"/>
    <property type="match status" value="1"/>
</dbReference>
<protein>
    <recommendedName>
        <fullName evidence="5">Transposase MuDR plant domain-containing protein</fullName>
    </recommendedName>
</protein>
<name>A0AAV7ET60_ARIFI</name>